<accession>A0ACC3MED8</accession>
<reference evidence="1" key="1">
    <citation type="submission" date="2023-07" db="EMBL/GenBank/DDBJ databases">
        <title>Black Yeasts Isolated from many extreme environments.</title>
        <authorList>
            <person name="Coleine C."/>
            <person name="Stajich J.E."/>
            <person name="Selbmann L."/>
        </authorList>
    </citation>
    <scope>NUCLEOTIDE SEQUENCE</scope>
    <source>
        <strain evidence="1">CCFEE 5714</strain>
    </source>
</reference>
<name>A0ACC3MED8_9PEZI</name>
<evidence type="ECO:0000313" key="1">
    <source>
        <dbReference type="EMBL" id="KAK3683233.1"/>
    </source>
</evidence>
<proteinExistence type="predicted"/>
<sequence length="147" mass="16228">ASVARLTWAFSQNDGLPFSKFFAHVSPRFRIPLRALLLVAIVCCLLSLINLGSTVAFNALISLPTVGYYLSYFPPILFILIAKIRGRPLFEYGPFRLGRITGIVINVVSLMYILYILSFVALPTILPVERSNLNYAGPIVLAVVLIA</sequence>
<feature type="non-terminal residue" evidence="1">
    <location>
        <position position="147"/>
    </location>
</feature>
<feature type="non-terminal residue" evidence="1">
    <location>
        <position position="1"/>
    </location>
</feature>
<organism evidence="1 2">
    <name type="scientific">Vermiconidia calcicola</name>
    <dbReference type="NCBI Taxonomy" id="1690605"/>
    <lineage>
        <taxon>Eukaryota</taxon>
        <taxon>Fungi</taxon>
        <taxon>Dikarya</taxon>
        <taxon>Ascomycota</taxon>
        <taxon>Pezizomycotina</taxon>
        <taxon>Dothideomycetes</taxon>
        <taxon>Dothideomycetidae</taxon>
        <taxon>Mycosphaerellales</taxon>
        <taxon>Extremaceae</taxon>
        <taxon>Vermiconidia</taxon>
    </lineage>
</organism>
<evidence type="ECO:0000313" key="2">
    <source>
        <dbReference type="Proteomes" id="UP001281147"/>
    </source>
</evidence>
<gene>
    <name evidence="1" type="ORF">LTR37_020427</name>
</gene>
<dbReference type="Proteomes" id="UP001281147">
    <property type="component" value="Unassembled WGS sequence"/>
</dbReference>
<dbReference type="EMBL" id="JAUTXU010000356">
    <property type="protein sequence ID" value="KAK3683233.1"/>
    <property type="molecule type" value="Genomic_DNA"/>
</dbReference>
<comment type="caution">
    <text evidence="1">The sequence shown here is derived from an EMBL/GenBank/DDBJ whole genome shotgun (WGS) entry which is preliminary data.</text>
</comment>
<protein>
    <submittedName>
        <fullName evidence="1">Uncharacterized protein</fullName>
    </submittedName>
</protein>
<keyword evidence="2" id="KW-1185">Reference proteome</keyword>